<reference evidence="8 9" key="1">
    <citation type="journal article" date="2018" name="Nat. Genet.">
        <title>Extensive intraspecific gene order and gene structural variations between Mo17 and other maize genomes.</title>
        <authorList>
            <person name="Sun S."/>
            <person name="Zhou Y."/>
            <person name="Chen J."/>
            <person name="Shi J."/>
            <person name="Zhao H."/>
            <person name="Zhao H."/>
            <person name="Song W."/>
            <person name="Zhang M."/>
            <person name="Cui Y."/>
            <person name="Dong X."/>
            <person name="Liu H."/>
            <person name="Ma X."/>
            <person name="Jiao Y."/>
            <person name="Wang B."/>
            <person name="Wei X."/>
            <person name="Stein J.C."/>
            <person name="Glaubitz J.C."/>
            <person name="Lu F."/>
            <person name="Yu G."/>
            <person name="Liang C."/>
            <person name="Fengler K."/>
            <person name="Li B."/>
            <person name="Rafalski A."/>
            <person name="Schnable P.S."/>
            <person name="Ware D.H."/>
            <person name="Buckler E.S."/>
            <person name="Lai J."/>
        </authorList>
    </citation>
    <scope>NUCLEOTIDE SEQUENCE [LARGE SCALE GENOMIC DNA]</scope>
    <source>
        <strain evidence="9">cv. Missouri 17</strain>
        <tissue evidence="8">Seedling</tissue>
    </source>
</reference>
<keyword evidence="2 4" id="KW-0863">Zinc-finger</keyword>
<dbReference type="PROSITE" id="PS50808">
    <property type="entry name" value="ZF_BED"/>
    <property type="match status" value="1"/>
</dbReference>
<keyword evidence="6" id="KW-0472">Membrane</keyword>
<dbReference type="SUPFAM" id="SSF53098">
    <property type="entry name" value="Ribonuclease H-like"/>
    <property type="match status" value="1"/>
</dbReference>
<evidence type="ECO:0000256" key="1">
    <source>
        <dbReference type="ARBA" id="ARBA00022723"/>
    </source>
</evidence>
<dbReference type="Pfam" id="PF04937">
    <property type="entry name" value="DUF659"/>
    <property type="match status" value="1"/>
</dbReference>
<feature type="domain" description="BED-type" evidence="7">
    <location>
        <begin position="167"/>
        <end position="224"/>
    </location>
</feature>
<protein>
    <recommendedName>
        <fullName evidence="7">BED-type domain-containing protein</fullName>
    </recommendedName>
</protein>
<feature type="coiled-coil region" evidence="5">
    <location>
        <begin position="224"/>
        <end position="255"/>
    </location>
</feature>
<organism evidence="8 9">
    <name type="scientific">Zea mays</name>
    <name type="common">Maize</name>
    <dbReference type="NCBI Taxonomy" id="4577"/>
    <lineage>
        <taxon>Eukaryota</taxon>
        <taxon>Viridiplantae</taxon>
        <taxon>Streptophyta</taxon>
        <taxon>Embryophyta</taxon>
        <taxon>Tracheophyta</taxon>
        <taxon>Spermatophyta</taxon>
        <taxon>Magnoliopsida</taxon>
        <taxon>Liliopsida</taxon>
        <taxon>Poales</taxon>
        <taxon>Poaceae</taxon>
        <taxon>PACMAD clade</taxon>
        <taxon>Panicoideae</taxon>
        <taxon>Andropogonodae</taxon>
        <taxon>Andropogoneae</taxon>
        <taxon>Tripsacinae</taxon>
        <taxon>Zea</taxon>
    </lineage>
</organism>
<name>A0A3L6EYE2_MAIZE</name>
<dbReference type="AlphaFoldDB" id="A0A3L6EYE2"/>
<dbReference type="PANTHER" id="PTHR32166:SF74">
    <property type="entry name" value="OS05G0256350 PROTEIN"/>
    <property type="match status" value="1"/>
</dbReference>
<dbReference type="GO" id="GO:0003677">
    <property type="term" value="F:DNA binding"/>
    <property type="evidence" value="ECO:0007669"/>
    <property type="project" value="InterPro"/>
</dbReference>
<dbReference type="InterPro" id="IPR012337">
    <property type="entry name" value="RNaseH-like_sf"/>
</dbReference>
<evidence type="ECO:0000259" key="7">
    <source>
        <dbReference type="PROSITE" id="PS50808"/>
    </source>
</evidence>
<evidence type="ECO:0000256" key="4">
    <source>
        <dbReference type="PROSITE-ProRule" id="PRU00027"/>
    </source>
</evidence>
<sequence length="648" mass="72680">MPDPTVYYPASSNAVLRARAPSTTAKGSFGPVFAVLAAISFLAVAACVAGRLCGRRLSRKRYAADQDSYASDSVGGDLEKGGGFEIKCPAMKPVASSRATIHDIDDGFEIKFAPGKPPAWKSDGKLAGSNKGRQLKHQQQPQLVGVPKGYAVPKDYAGLRANLLKRNSDDVGWEYGVLVDANNKDKVKCKFCDKEMRGGIYRLKEHLAHVGKNVKKCTSATPQALEAKDKCKKAIEAAKRKREEKTVRELELREEVNVSRVGEESEEVTCVGSSQPHKLGPIDKWTRAIDPTKADSFKQQQLNKELWKEREHEVHKFIARWAYNHGIPFNACDNDEFKQMCEAIGQFGPGLTPPTQDAFRGSLLEEEYERTMCLLQEREAEKMKNGCSIMTDAWSDRKRRSIMNICTNCADGTSISSKEMSDVSHTSEVIFELVDKAIEDIGEENVVQVVTDNASNNMGAKKLLLEKRPQIFWTSCAAHTINLMLQGIGNLPRFRKVIDQAKSFTIFVYGHTRTLECLRYFTEGKELVRPGVTRFASYFLTLNGMQEKKDQLRKMVVHSRWDSLKDVKSKKGKEATTTILSPTFWNRLFFDTELLSSKWDENIVQENMVQEANAAATVTFSEGQTPVKELLTKFLREEKEQSDMVDNV</sequence>
<gene>
    <name evidence="8" type="ORF">Zm00014a_003458</name>
</gene>
<dbReference type="EMBL" id="NCVQ01000005">
    <property type="protein sequence ID" value="PWZ25623.1"/>
    <property type="molecule type" value="Genomic_DNA"/>
</dbReference>
<evidence type="ECO:0000256" key="2">
    <source>
        <dbReference type="ARBA" id="ARBA00022771"/>
    </source>
</evidence>
<evidence type="ECO:0000256" key="5">
    <source>
        <dbReference type="SAM" id="Coils"/>
    </source>
</evidence>
<proteinExistence type="predicted"/>
<comment type="caution">
    <text evidence="8">The sequence shown here is derived from an EMBL/GenBank/DDBJ whole genome shotgun (WGS) entry which is preliminary data.</text>
</comment>
<dbReference type="ExpressionAtlas" id="A0A3L6EYE2">
    <property type="expression patterns" value="baseline and differential"/>
</dbReference>
<keyword evidence="1" id="KW-0479">Metal-binding</keyword>
<keyword evidence="6" id="KW-0812">Transmembrane</keyword>
<evidence type="ECO:0000256" key="6">
    <source>
        <dbReference type="SAM" id="Phobius"/>
    </source>
</evidence>
<evidence type="ECO:0000313" key="9">
    <source>
        <dbReference type="Proteomes" id="UP000251960"/>
    </source>
</evidence>
<dbReference type="PANTHER" id="PTHR32166">
    <property type="entry name" value="OSJNBA0013A04.12 PROTEIN"/>
    <property type="match status" value="1"/>
</dbReference>
<accession>A0A3L6EYE2</accession>
<evidence type="ECO:0000313" key="8">
    <source>
        <dbReference type="EMBL" id="PWZ25623.1"/>
    </source>
</evidence>
<dbReference type="InterPro" id="IPR003656">
    <property type="entry name" value="Znf_BED"/>
</dbReference>
<dbReference type="GO" id="GO:0008270">
    <property type="term" value="F:zinc ion binding"/>
    <property type="evidence" value="ECO:0007669"/>
    <property type="project" value="UniProtKB-KW"/>
</dbReference>
<dbReference type="Proteomes" id="UP000251960">
    <property type="component" value="Chromosome 4"/>
</dbReference>
<evidence type="ECO:0000256" key="3">
    <source>
        <dbReference type="ARBA" id="ARBA00022833"/>
    </source>
</evidence>
<keyword evidence="6" id="KW-1133">Transmembrane helix</keyword>
<feature type="transmembrane region" description="Helical" evidence="6">
    <location>
        <begin position="32"/>
        <end position="53"/>
    </location>
</feature>
<dbReference type="InterPro" id="IPR007021">
    <property type="entry name" value="DUF659"/>
</dbReference>
<keyword evidence="5" id="KW-0175">Coiled coil</keyword>
<keyword evidence="3" id="KW-0862">Zinc</keyword>